<comment type="function">
    <text evidence="8">Provides the (R)-glutamate required for cell wall biosynthesis.</text>
</comment>
<evidence type="ECO:0000256" key="7">
    <source>
        <dbReference type="ARBA" id="ARBA00070053"/>
    </source>
</evidence>
<keyword evidence="10" id="KW-1185">Reference proteome</keyword>
<comment type="similarity">
    <text evidence="8">Belongs to the aspartate/glutamate racemases family.</text>
</comment>
<dbReference type="Proteomes" id="UP000013840">
    <property type="component" value="Unassembled WGS sequence"/>
</dbReference>
<evidence type="ECO:0000256" key="4">
    <source>
        <dbReference type="ARBA" id="ARBA00022984"/>
    </source>
</evidence>
<feature type="binding site" evidence="8">
    <location>
        <begin position="86"/>
        <end position="87"/>
    </location>
    <ligand>
        <name>substrate</name>
    </ligand>
</feature>
<keyword evidence="3 8" id="KW-0133">Cell shape</keyword>
<dbReference type="Gene3D" id="3.40.50.1860">
    <property type="match status" value="2"/>
</dbReference>
<dbReference type="AlphaFoldDB" id="R3W9B1"/>
<dbReference type="InterPro" id="IPR004391">
    <property type="entry name" value="Glu_race"/>
</dbReference>
<dbReference type="PROSITE" id="PS00923">
    <property type="entry name" value="ASP_GLU_RACEMASE_1"/>
    <property type="match status" value="1"/>
</dbReference>
<dbReference type="SUPFAM" id="SSF53681">
    <property type="entry name" value="Aspartate/glutamate racemase"/>
    <property type="match status" value="2"/>
</dbReference>
<evidence type="ECO:0000256" key="3">
    <source>
        <dbReference type="ARBA" id="ARBA00022960"/>
    </source>
</evidence>
<feature type="active site" description="Proton donor/acceptor" evidence="8">
    <location>
        <position position="85"/>
    </location>
</feature>
<accession>R3W9B1</accession>
<dbReference type="STRING" id="317735.RU98_GL001616"/>
<feature type="binding site" evidence="8">
    <location>
        <begin position="22"/>
        <end position="23"/>
    </location>
    <ligand>
        <name>substrate</name>
    </ligand>
</feature>
<reference evidence="9 10" key="1">
    <citation type="submission" date="2013-02" db="EMBL/GenBank/DDBJ databases">
        <title>The Genome Sequence of Enterococcus caccae BAA-1240.</title>
        <authorList>
            <consortium name="The Broad Institute Genome Sequencing Platform"/>
            <consortium name="The Broad Institute Genome Sequencing Center for Infectious Disease"/>
            <person name="Earl A.M."/>
            <person name="Gilmore M.S."/>
            <person name="Lebreton F."/>
            <person name="Walker B."/>
            <person name="Young S.K."/>
            <person name="Zeng Q."/>
            <person name="Gargeya S."/>
            <person name="Fitzgerald M."/>
            <person name="Haas B."/>
            <person name="Abouelleil A."/>
            <person name="Alvarado L."/>
            <person name="Arachchi H.M."/>
            <person name="Berlin A.M."/>
            <person name="Chapman S.B."/>
            <person name="Dewar J."/>
            <person name="Goldberg J."/>
            <person name="Griggs A."/>
            <person name="Gujja S."/>
            <person name="Hansen M."/>
            <person name="Howarth C."/>
            <person name="Imamovic A."/>
            <person name="Larimer J."/>
            <person name="McCowan C."/>
            <person name="Murphy C."/>
            <person name="Neiman D."/>
            <person name="Pearson M."/>
            <person name="Priest M."/>
            <person name="Roberts A."/>
            <person name="Saif S."/>
            <person name="Shea T."/>
            <person name="Sisk P."/>
            <person name="Sykes S."/>
            <person name="Wortman J."/>
            <person name="Nusbaum C."/>
            <person name="Birren B."/>
        </authorList>
    </citation>
    <scope>NUCLEOTIDE SEQUENCE [LARGE SCALE GENOMIC DNA]</scope>
    <source>
        <strain evidence="9 10">ATCC BAA-1240</strain>
    </source>
</reference>
<evidence type="ECO:0000313" key="10">
    <source>
        <dbReference type="Proteomes" id="UP000013840"/>
    </source>
</evidence>
<dbReference type="InterPro" id="IPR018187">
    <property type="entry name" value="Asp/Glu_racemase_AS_1"/>
</dbReference>
<evidence type="ECO:0000256" key="6">
    <source>
        <dbReference type="ARBA" id="ARBA00023316"/>
    </source>
</evidence>
<gene>
    <name evidence="8" type="primary">murI</name>
    <name evidence="9" type="ORF">UC7_02505</name>
</gene>
<protein>
    <recommendedName>
        <fullName evidence="7 8">Glutamate racemase</fullName>
        <ecNumber evidence="2 8">5.1.1.3</ecNumber>
    </recommendedName>
</protein>
<dbReference type="eggNOG" id="COG0796">
    <property type="taxonomic scope" value="Bacteria"/>
</dbReference>
<evidence type="ECO:0000256" key="5">
    <source>
        <dbReference type="ARBA" id="ARBA00023235"/>
    </source>
</evidence>
<dbReference type="PATRIC" id="fig|1158612.3.peg.2469"/>
<dbReference type="GO" id="GO:0071555">
    <property type="term" value="P:cell wall organization"/>
    <property type="evidence" value="ECO:0007669"/>
    <property type="project" value="UniProtKB-KW"/>
</dbReference>
<organism evidence="9 10">
    <name type="scientific">Enterococcus caccae ATCC BAA-1240</name>
    <dbReference type="NCBI Taxonomy" id="1158612"/>
    <lineage>
        <taxon>Bacteria</taxon>
        <taxon>Bacillati</taxon>
        <taxon>Bacillota</taxon>
        <taxon>Bacilli</taxon>
        <taxon>Lactobacillales</taxon>
        <taxon>Enterococcaceae</taxon>
        <taxon>Enterococcus</taxon>
    </lineage>
</organism>
<dbReference type="EC" id="5.1.1.3" evidence="2 8"/>
<evidence type="ECO:0000313" key="9">
    <source>
        <dbReference type="EMBL" id="EOL44461.1"/>
    </source>
</evidence>
<dbReference type="NCBIfam" id="NF002035">
    <property type="entry name" value="PRK00865.1-3"/>
    <property type="match status" value="1"/>
</dbReference>
<dbReference type="EMBL" id="AJAU01000020">
    <property type="protein sequence ID" value="EOL44461.1"/>
    <property type="molecule type" value="Genomic_DNA"/>
</dbReference>
<evidence type="ECO:0000256" key="8">
    <source>
        <dbReference type="HAMAP-Rule" id="MF_00258"/>
    </source>
</evidence>
<keyword evidence="5 8" id="KW-0413">Isomerase</keyword>
<dbReference type="Pfam" id="PF01177">
    <property type="entry name" value="Asp_Glu_race"/>
    <property type="match status" value="1"/>
</dbReference>
<dbReference type="InterPro" id="IPR033134">
    <property type="entry name" value="Asp/Glu_racemase_AS_2"/>
</dbReference>
<comment type="caution">
    <text evidence="9">The sequence shown here is derived from an EMBL/GenBank/DDBJ whole genome shotgun (WGS) entry which is preliminary data.</text>
</comment>
<dbReference type="NCBIfam" id="TIGR00067">
    <property type="entry name" value="glut_race"/>
    <property type="match status" value="1"/>
</dbReference>
<feature type="binding site" evidence="8">
    <location>
        <begin position="197"/>
        <end position="198"/>
    </location>
    <ligand>
        <name>substrate</name>
    </ligand>
</feature>
<dbReference type="InterPro" id="IPR001920">
    <property type="entry name" value="Asp/Glu_race"/>
</dbReference>
<dbReference type="GO" id="GO:0008360">
    <property type="term" value="P:regulation of cell shape"/>
    <property type="evidence" value="ECO:0007669"/>
    <property type="project" value="UniProtKB-KW"/>
</dbReference>
<feature type="binding site" evidence="8">
    <location>
        <begin position="54"/>
        <end position="55"/>
    </location>
    <ligand>
        <name>substrate</name>
    </ligand>
</feature>
<evidence type="ECO:0000256" key="1">
    <source>
        <dbReference type="ARBA" id="ARBA00001602"/>
    </source>
</evidence>
<dbReference type="GO" id="GO:0008881">
    <property type="term" value="F:glutamate racemase activity"/>
    <property type="evidence" value="ECO:0007669"/>
    <property type="project" value="UniProtKB-UniRule"/>
</dbReference>
<dbReference type="GO" id="GO:0009252">
    <property type="term" value="P:peptidoglycan biosynthetic process"/>
    <property type="evidence" value="ECO:0007669"/>
    <property type="project" value="UniProtKB-UniRule"/>
</dbReference>
<dbReference type="PANTHER" id="PTHR21198:SF2">
    <property type="entry name" value="GLUTAMATE RACEMASE"/>
    <property type="match status" value="1"/>
</dbReference>
<name>R3W9B1_9ENTE</name>
<keyword evidence="4 8" id="KW-0573">Peptidoglycan synthesis</keyword>
<dbReference type="PROSITE" id="PS00924">
    <property type="entry name" value="ASP_GLU_RACEMASE_2"/>
    <property type="match status" value="1"/>
</dbReference>
<feature type="active site" description="Proton donor/acceptor" evidence="8">
    <location>
        <position position="196"/>
    </location>
</feature>
<dbReference type="PANTHER" id="PTHR21198">
    <property type="entry name" value="GLUTAMATE RACEMASE"/>
    <property type="match status" value="1"/>
</dbReference>
<comment type="pathway">
    <text evidence="8">Cell wall biogenesis; peptidoglycan biosynthesis.</text>
</comment>
<dbReference type="InterPro" id="IPR015942">
    <property type="entry name" value="Asp/Glu/hydantoin_racemase"/>
</dbReference>
<dbReference type="UniPathway" id="UPA00219"/>
<dbReference type="GO" id="GO:0042802">
    <property type="term" value="F:identical protein binding"/>
    <property type="evidence" value="ECO:0007669"/>
    <property type="project" value="UniProtKB-ARBA"/>
</dbReference>
<sequence>MLENYCKGLIDLNNHEAIGFIDSGVGGLTVVKEAMKQLPNERLIYLGDTARCPYGPRPAEQVVQFTWELTNFLLEKNIKMLVIACNTATAVALEEIKTKLDIPVVGVILPGTRAALKATKSNRIGIIGTAGTIKSSAYEKALKSKAPNTFVSSLACPKFVPIVESNEFHSSVAKKVVSETLNPLQLKKLDTLILGCTHYPLLRPLIQNVMGSHVKLIDSGAETVGEVSMLLDYFDIANTPQYKNEANEFYTTGSAKMFKAIADDWLDLETIQVEQVRLSSYSS</sequence>
<keyword evidence="6 8" id="KW-0961">Cell wall biogenesis/degradation</keyword>
<proteinExistence type="inferred from homology"/>
<comment type="catalytic activity">
    <reaction evidence="1 8">
        <text>L-glutamate = D-glutamate</text>
        <dbReference type="Rhea" id="RHEA:12813"/>
        <dbReference type="ChEBI" id="CHEBI:29985"/>
        <dbReference type="ChEBI" id="CHEBI:29986"/>
        <dbReference type="EC" id="5.1.1.3"/>
    </reaction>
</comment>
<dbReference type="FunFam" id="3.40.50.1860:FF:000002">
    <property type="entry name" value="Glutamate racemase"/>
    <property type="match status" value="1"/>
</dbReference>
<dbReference type="HAMAP" id="MF_00258">
    <property type="entry name" value="Glu_racemase"/>
    <property type="match status" value="1"/>
</dbReference>
<evidence type="ECO:0000256" key="2">
    <source>
        <dbReference type="ARBA" id="ARBA00013090"/>
    </source>
</evidence>